<accession>A0A6A5S9C3</accession>
<feature type="region of interest" description="Disordered" evidence="1">
    <location>
        <begin position="122"/>
        <end position="143"/>
    </location>
</feature>
<proteinExistence type="predicted"/>
<dbReference type="OrthoDB" id="4502478at2759"/>
<organism evidence="2 3">
    <name type="scientific">Clathrospora elynae</name>
    <dbReference type="NCBI Taxonomy" id="706981"/>
    <lineage>
        <taxon>Eukaryota</taxon>
        <taxon>Fungi</taxon>
        <taxon>Dikarya</taxon>
        <taxon>Ascomycota</taxon>
        <taxon>Pezizomycotina</taxon>
        <taxon>Dothideomycetes</taxon>
        <taxon>Pleosporomycetidae</taxon>
        <taxon>Pleosporales</taxon>
        <taxon>Diademaceae</taxon>
        <taxon>Clathrospora</taxon>
    </lineage>
</organism>
<protein>
    <submittedName>
        <fullName evidence="2">Uncharacterized protein</fullName>
    </submittedName>
</protein>
<keyword evidence="3" id="KW-1185">Reference proteome</keyword>
<dbReference type="EMBL" id="ML976208">
    <property type="protein sequence ID" value="KAF1936144.1"/>
    <property type="molecule type" value="Genomic_DNA"/>
</dbReference>
<gene>
    <name evidence="2" type="ORF">EJ02DRAFT_448217</name>
</gene>
<evidence type="ECO:0000313" key="3">
    <source>
        <dbReference type="Proteomes" id="UP000800038"/>
    </source>
</evidence>
<evidence type="ECO:0000313" key="2">
    <source>
        <dbReference type="EMBL" id="KAF1936144.1"/>
    </source>
</evidence>
<name>A0A6A5S9C3_9PLEO</name>
<reference evidence="2" key="1">
    <citation type="journal article" date="2020" name="Stud. Mycol.">
        <title>101 Dothideomycetes genomes: a test case for predicting lifestyles and emergence of pathogens.</title>
        <authorList>
            <person name="Haridas S."/>
            <person name="Albert R."/>
            <person name="Binder M."/>
            <person name="Bloem J."/>
            <person name="Labutti K."/>
            <person name="Salamov A."/>
            <person name="Andreopoulos B."/>
            <person name="Baker S."/>
            <person name="Barry K."/>
            <person name="Bills G."/>
            <person name="Bluhm B."/>
            <person name="Cannon C."/>
            <person name="Castanera R."/>
            <person name="Culley D."/>
            <person name="Daum C."/>
            <person name="Ezra D."/>
            <person name="Gonzalez J."/>
            <person name="Henrissat B."/>
            <person name="Kuo A."/>
            <person name="Liang C."/>
            <person name="Lipzen A."/>
            <person name="Lutzoni F."/>
            <person name="Magnuson J."/>
            <person name="Mondo S."/>
            <person name="Nolan M."/>
            <person name="Ohm R."/>
            <person name="Pangilinan J."/>
            <person name="Park H.-J."/>
            <person name="Ramirez L."/>
            <person name="Alfaro M."/>
            <person name="Sun H."/>
            <person name="Tritt A."/>
            <person name="Yoshinaga Y."/>
            <person name="Zwiers L.-H."/>
            <person name="Turgeon B."/>
            <person name="Goodwin S."/>
            <person name="Spatafora J."/>
            <person name="Crous P."/>
            <person name="Grigoriev I."/>
        </authorList>
    </citation>
    <scope>NUCLEOTIDE SEQUENCE</scope>
    <source>
        <strain evidence="2">CBS 161.51</strain>
    </source>
</reference>
<dbReference type="AlphaFoldDB" id="A0A6A5S9C3"/>
<sequence>MSLAPLPQSADKGALFTRLGLSEQIHKLLLSEAEIARDSLSKNPLNLTDHSKADSSVFEPYRWDEISETAKHSQILTTVHTSRPETRPYYYMGRYMTNVNEENWVARWYLWHSFRYRDNRPRDRITTNNGAQGGGGEFPYELL</sequence>
<dbReference type="Proteomes" id="UP000800038">
    <property type="component" value="Unassembled WGS sequence"/>
</dbReference>
<evidence type="ECO:0000256" key="1">
    <source>
        <dbReference type="SAM" id="MobiDB-lite"/>
    </source>
</evidence>